<dbReference type="GO" id="GO:0000287">
    <property type="term" value="F:magnesium ion binding"/>
    <property type="evidence" value="ECO:0007669"/>
    <property type="project" value="InterPro"/>
</dbReference>
<dbReference type="InterPro" id="IPR037143">
    <property type="entry name" value="4-PPantetheinyl_Trfase_dom_sf"/>
</dbReference>
<dbReference type="InterPro" id="IPR008278">
    <property type="entry name" value="4-PPantetheinyl_Trfase_dom"/>
</dbReference>
<dbReference type="AlphaFoldDB" id="A0A3N4ABN4"/>
<dbReference type="Pfam" id="PF01648">
    <property type="entry name" value="ACPS"/>
    <property type="match status" value="1"/>
</dbReference>
<dbReference type="SUPFAM" id="SSF56214">
    <property type="entry name" value="4'-phosphopantetheinyl transferase"/>
    <property type="match status" value="1"/>
</dbReference>
<dbReference type="NCBIfam" id="NF005480">
    <property type="entry name" value="PRK07081.1"/>
    <property type="match status" value="1"/>
</dbReference>
<protein>
    <submittedName>
        <fullName evidence="3">Acyl carrier protein</fullName>
    </submittedName>
</protein>
<dbReference type="InterPro" id="IPR036736">
    <property type="entry name" value="ACP-like_sf"/>
</dbReference>
<dbReference type="InterPro" id="IPR009081">
    <property type="entry name" value="PP-bd_ACP"/>
</dbReference>
<evidence type="ECO:0000313" key="3">
    <source>
        <dbReference type="EMBL" id="ROZ63262.1"/>
    </source>
</evidence>
<proteinExistence type="predicted"/>
<dbReference type="PROSITE" id="PS50075">
    <property type="entry name" value="CARRIER"/>
    <property type="match status" value="1"/>
</dbReference>
<reference evidence="3 4" key="1">
    <citation type="submission" date="2018-10" db="EMBL/GenBank/DDBJ databases">
        <title>Kocuria sp. M5W7-7, whole genome shotgun sequence.</title>
        <authorList>
            <person name="Tuo L."/>
        </authorList>
    </citation>
    <scope>NUCLEOTIDE SEQUENCE [LARGE SCALE GENOMIC DNA]</scope>
    <source>
        <strain evidence="3 4">M5W7-7</strain>
    </source>
</reference>
<keyword evidence="4" id="KW-1185">Reference proteome</keyword>
<feature type="domain" description="Carrier" evidence="2">
    <location>
        <begin position="202"/>
        <end position="280"/>
    </location>
</feature>
<comment type="caution">
    <text evidence="3">The sequence shown here is derived from an EMBL/GenBank/DDBJ whole genome shotgun (WGS) entry which is preliminary data.</text>
</comment>
<dbReference type="SUPFAM" id="SSF47336">
    <property type="entry name" value="ACP-like"/>
    <property type="match status" value="1"/>
</dbReference>
<dbReference type="Gene3D" id="1.10.1200.10">
    <property type="entry name" value="ACP-like"/>
    <property type="match status" value="1"/>
</dbReference>
<name>A0A3N4ABN4_9MICC</name>
<dbReference type="RefSeq" id="WP_123825060.1">
    <property type="nucleotide sequence ID" value="NZ_RKMF01000007.1"/>
</dbReference>
<sequence length="283" mass="30157">MTVAGIGCDLQAHQPVRAAWSRHGDRYLRTVFSPLERRSASADVPLMALRFAVKESVAKALQVRSDQPLPWREISVLGARSAEPAGPEPAAQVWQVHLTGAARSYARTAGITHWLVEADPGDTCDTAIATVLALAGAKSSIQAMMETRRGDCTAVESHRTTDLGGGRTAVADMPGGVPERTTADAPRLGETHMSQEQTDAVNDAVETVRQVVAQHAHLSTDAATLAETDSLYGAGMTSHASVNVMLGVEDAFDIEFPEEMLTKETFESLNSIAAAVAQLQDEQ</sequence>
<organism evidence="3 4">
    <name type="scientific">Kocuria soli</name>
    <dbReference type="NCBI Taxonomy" id="2485125"/>
    <lineage>
        <taxon>Bacteria</taxon>
        <taxon>Bacillati</taxon>
        <taxon>Actinomycetota</taxon>
        <taxon>Actinomycetes</taxon>
        <taxon>Micrococcales</taxon>
        <taxon>Micrococcaceae</taxon>
        <taxon>Kocuria</taxon>
    </lineage>
</organism>
<evidence type="ECO:0000259" key="2">
    <source>
        <dbReference type="PROSITE" id="PS50075"/>
    </source>
</evidence>
<accession>A0A3N4ABN4</accession>
<dbReference type="OrthoDB" id="517356at2"/>
<dbReference type="GO" id="GO:0008897">
    <property type="term" value="F:holo-[acyl-carrier-protein] synthase activity"/>
    <property type="evidence" value="ECO:0007669"/>
    <property type="project" value="InterPro"/>
</dbReference>
<gene>
    <name evidence="3" type="ORF">EDL96_06900</name>
</gene>
<dbReference type="Pfam" id="PF00550">
    <property type="entry name" value="PP-binding"/>
    <property type="match status" value="1"/>
</dbReference>
<dbReference type="Proteomes" id="UP000270616">
    <property type="component" value="Unassembled WGS sequence"/>
</dbReference>
<evidence type="ECO:0000256" key="1">
    <source>
        <dbReference type="ARBA" id="ARBA00022679"/>
    </source>
</evidence>
<dbReference type="EMBL" id="RKMF01000007">
    <property type="protein sequence ID" value="ROZ63262.1"/>
    <property type="molecule type" value="Genomic_DNA"/>
</dbReference>
<dbReference type="Gene3D" id="3.90.470.20">
    <property type="entry name" value="4'-phosphopantetheinyl transferase domain"/>
    <property type="match status" value="1"/>
</dbReference>
<keyword evidence="1" id="KW-0808">Transferase</keyword>
<evidence type="ECO:0000313" key="4">
    <source>
        <dbReference type="Proteomes" id="UP000270616"/>
    </source>
</evidence>